<dbReference type="Pfam" id="PF00069">
    <property type="entry name" value="Pkinase"/>
    <property type="match status" value="1"/>
</dbReference>
<dbReference type="AlphaFoldDB" id="A0A058ZB66"/>
<accession>A0A058ZB66</accession>
<dbReference type="PANTHER" id="PTHR47448:SF1">
    <property type="entry name" value="SERINE_THREONINE-PROTEIN KINASE STE7 HOMOLOG"/>
    <property type="match status" value="1"/>
</dbReference>
<evidence type="ECO:0000313" key="11">
    <source>
        <dbReference type="Proteomes" id="UP000030693"/>
    </source>
</evidence>
<dbReference type="GO" id="GO:0004712">
    <property type="term" value="F:protein serine/threonine/tyrosine kinase activity"/>
    <property type="evidence" value="ECO:0007669"/>
    <property type="project" value="UniProtKB-ARBA"/>
</dbReference>
<evidence type="ECO:0000256" key="2">
    <source>
        <dbReference type="ARBA" id="ARBA00022679"/>
    </source>
</evidence>
<dbReference type="SMART" id="SM00220">
    <property type="entry name" value="S_TKc"/>
    <property type="match status" value="1"/>
</dbReference>
<comment type="similarity">
    <text evidence="6">Belongs to the protein kinase superfamily. STE Ser/Thr protein kinase family. MAP kinase kinase subfamily.</text>
</comment>
<gene>
    <name evidence="10" type="ORF">H696_02114</name>
</gene>
<protein>
    <submittedName>
        <fullName evidence="10">STE/STE7/MEK1 protein kinase</fullName>
    </submittedName>
</protein>
<dbReference type="OrthoDB" id="10252354at2759"/>
<dbReference type="PROSITE" id="PS00108">
    <property type="entry name" value="PROTEIN_KINASE_ST"/>
    <property type="match status" value="1"/>
</dbReference>
<dbReference type="InterPro" id="IPR000719">
    <property type="entry name" value="Prot_kinase_dom"/>
</dbReference>
<dbReference type="InterPro" id="IPR011009">
    <property type="entry name" value="Kinase-like_dom_sf"/>
</dbReference>
<evidence type="ECO:0000259" key="9">
    <source>
        <dbReference type="PROSITE" id="PS50011"/>
    </source>
</evidence>
<dbReference type="FunFam" id="3.30.200.20:FF:000040">
    <property type="entry name" value="Dual specificity mitogen-activated protein kinase kinase"/>
    <property type="match status" value="1"/>
</dbReference>
<dbReference type="eggNOG" id="KOG0581">
    <property type="taxonomic scope" value="Eukaryota"/>
</dbReference>
<dbReference type="EMBL" id="KB932203">
    <property type="protein sequence ID" value="KCV71163.1"/>
    <property type="molecule type" value="Genomic_DNA"/>
</dbReference>
<dbReference type="GO" id="GO:0004674">
    <property type="term" value="F:protein serine/threonine kinase activity"/>
    <property type="evidence" value="ECO:0007669"/>
    <property type="project" value="UniProtKB-KW"/>
</dbReference>
<feature type="domain" description="Protein kinase" evidence="9">
    <location>
        <begin position="58"/>
        <end position="348"/>
    </location>
</feature>
<evidence type="ECO:0000256" key="3">
    <source>
        <dbReference type="ARBA" id="ARBA00022741"/>
    </source>
</evidence>
<dbReference type="PROSITE" id="PS00107">
    <property type="entry name" value="PROTEIN_KINASE_ATP"/>
    <property type="match status" value="1"/>
</dbReference>
<evidence type="ECO:0000256" key="8">
    <source>
        <dbReference type="RuleBase" id="RU000304"/>
    </source>
</evidence>
<keyword evidence="11" id="KW-1185">Reference proteome</keyword>
<proteinExistence type="inferred from homology"/>
<dbReference type="GeneID" id="20526839"/>
<dbReference type="Gene3D" id="3.30.200.20">
    <property type="entry name" value="Phosphorylase Kinase, domain 1"/>
    <property type="match status" value="1"/>
</dbReference>
<dbReference type="STRING" id="691883.A0A058ZB66"/>
<feature type="binding site" evidence="7">
    <location>
        <position position="87"/>
    </location>
    <ligand>
        <name>ATP</name>
        <dbReference type="ChEBI" id="CHEBI:30616"/>
    </ligand>
</feature>
<dbReference type="PANTHER" id="PTHR47448">
    <property type="entry name" value="DUAL SPECIFICITY MITOGEN-ACTIVATED PROTEIN KINASE KINASE DSOR1-LIKE PROTEIN"/>
    <property type="match status" value="1"/>
</dbReference>
<name>A0A058ZB66_FONAL</name>
<dbReference type="InterPro" id="IPR017441">
    <property type="entry name" value="Protein_kinase_ATP_BS"/>
</dbReference>
<dbReference type="InterPro" id="IPR008271">
    <property type="entry name" value="Ser/Thr_kinase_AS"/>
</dbReference>
<dbReference type="Proteomes" id="UP000030693">
    <property type="component" value="Unassembled WGS sequence"/>
</dbReference>
<keyword evidence="3 7" id="KW-0547">Nucleotide-binding</keyword>
<evidence type="ECO:0000256" key="1">
    <source>
        <dbReference type="ARBA" id="ARBA00022527"/>
    </source>
</evidence>
<keyword evidence="4 10" id="KW-0418">Kinase</keyword>
<evidence type="ECO:0000256" key="7">
    <source>
        <dbReference type="PROSITE-ProRule" id="PRU10141"/>
    </source>
</evidence>
<evidence type="ECO:0000313" key="10">
    <source>
        <dbReference type="EMBL" id="KCV71163.1"/>
    </source>
</evidence>
<dbReference type="OMA" id="QMTLTEP"/>
<dbReference type="SUPFAM" id="SSF56112">
    <property type="entry name" value="Protein kinase-like (PK-like)"/>
    <property type="match status" value="1"/>
</dbReference>
<dbReference type="RefSeq" id="XP_009494286.1">
    <property type="nucleotide sequence ID" value="XM_009496011.1"/>
</dbReference>
<dbReference type="Gene3D" id="1.10.510.10">
    <property type="entry name" value="Transferase(Phosphotransferase) domain 1"/>
    <property type="match status" value="1"/>
</dbReference>
<evidence type="ECO:0000256" key="4">
    <source>
        <dbReference type="ARBA" id="ARBA00022777"/>
    </source>
</evidence>
<evidence type="ECO:0000256" key="6">
    <source>
        <dbReference type="ARBA" id="ARBA00038035"/>
    </source>
</evidence>
<keyword evidence="2" id="KW-0808">Transferase</keyword>
<keyword evidence="5 7" id="KW-0067">ATP-binding</keyword>
<dbReference type="GO" id="GO:0000165">
    <property type="term" value="P:MAPK cascade"/>
    <property type="evidence" value="ECO:0007669"/>
    <property type="project" value="UniProtKB-ARBA"/>
</dbReference>
<keyword evidence="1 8" id="KW-0723">Serine/threonine-protein kinase</keyword>
<dbReference type="GO" id="GO:0005524">
    <property type="term" value="F:ATP binding"/>
    <property type="evidence" value="ECO:0007669"/>
    <property type="project" value="UniProtKB-UniRule"/>
</dbReference>
<reference evidence="10" key="1">
    <citation type="submission" date="2013-04" db="EMBL/GenBank/DDBJ databases">
        <title>The Genome Sequence of Fonticula alba ATCC 38817.</title>
        <authorList>
            <consortium name="The Broad Institute Genomics Platform"/>
            <person name="Russ C."/>
            <person name="Cuomo C."/>
            <person name="Burger G."/>
            <person name="Gray M.W."/>
            <person name="Holland P.W.H."/>
            <person name="King N."/>
            <person name="Lang F.B.F."/>
            <person name="Roger A.J."/>
            <person name="Ruiz-Trillo I."/>
            <person name="Brown M."/>
            <person name="Walker B."/>
            <person name="Young S."/>
            <person name="Zeng Q."/>
            <person name="Gargeya S."/>
            <person name="Fitzgerald M."/>
            <person name="Haas B."/>
            <person name="Abouelleil A."/>
            <person name="Allen A.W."/>
            <person name="Alvarado L."/>
            <person name="Arachchi H.M."/>
            <person name="Berlin A.M."/>
            <person name="Chapman S.B."/>
            <person name="Gainer-Dewar J."/>
            <person name="Goldberg J."/>
            <person name="Griggs A."/>
            <person name="Gujja S."/>
            <person name="Hansen M."/>
            <person name="Howarth C."/>
            <person name="Imamovic A."/>
            <person name="Ireland A."/>
            <person name="Larimer J."/>
            <person name="McCowan C."/>
            <person name="Murphy C."/>
            <person name="Pearson M."/>
            <person name="Poon T.W."/>
            <person name="Priest M."/>
            <person name="Roberts A."/>
            <person name="Saif S."/>
            <person name="Shea T."/>
            <person name="Sisk P."/>
            <person name="Sykes S."/>
            <person name="Wortman J."/>
            <person name="Nusbaum C."/>
            <person name="Birren B."/>
        </authorList>
    </citation>
    <scope>NUCLEOTIDE SEQUENCE [LARGE SCALE GENOMIC DNA]</scope>
    <source>
        <strain evidence="10">ATCC 38817</strain>
    </source>
</reference>
<dbReference type="PROSITE" id="PS50011">
    <property type="entry name" value="PROTEIN_KINASE_DOM"/>
    <property type="match status" value="1"/>
</dbReference>
<evidence type="ECO:0000256" key="5">
    <source>
        <dbReference type="ARBA" id="ARBA00022840"/>
    </source>
</evidence>
<sequence length="386" mass="42463">MFRRKKTGGVRLNLTTDTLAPPEVLNPAQSDPAADLSSELQSLEINTEYTLELRPSNVVNIKEVGAGSGGTVIRARHTVTGRLLARKIIHHVVAGPEERRLILRELQLMKDCHAPTIVTFYGAFWDDGDISVFMEYMDLGSFDRIIGLVGHLPEHYCAQISLAVLEGVDYLYRTHKIMHRDIKPSNILFNTAGEIKICDFGVSGQLINSIANTFVGTKWYMAPERIQARDYGVQSDSWSLGLTMMELAIGRFPFPSKGSEGQGDVEPQKKLSIIELLSYIVNEKPPRLSDHPPRNADGTIDKDAPPFSQDFVDFLDACLIKDDATRPTPSMLLGTVPETGEILGHPFVQKARAARPGVDLVAWAKVISAAMAEAPSPTSCKAPPYP</sequence>
<organism evidence="10">
    <name type="scientific">Fonticula alba</name>
    <name type="common">Slime mold</name>
    <dbReference type="NCBI Taxonomy" id="691883"/>
    <lineage>
        <taxon>Eukaryota</taxon>
        <taxon>Rotosphaerida</taxon>
        <taxon>Fonticulaceae</taxon>
        <taxon>Fonticula</taxon>
    </lineage>
</organism>
<dbReference type="InterPro" id="IPR050915">
    <property type="entry name" value="MAP_kinase_kinase"/>
</dbReference>